<dbReference type="OrthoDB" id="3206739at2"/>
<dbReference type="InterPro" id="IPR013094">
    <property type="entry name" value="AB_hydrolase_3"/>
</dbReference>
<name>A0A4R6UX92_9PSEU</name>
<dbReference type="RefSeq" id="WP_133828970.1">
    <property type="nucleotide sequence ID" value="NZ_BAABHR010000003.1"/>
</dbReference>
<comment type="caution">
    <text evidence="3">The sequence shown here is derived from an EMBL/GenBank/DDBJ whole genome shotgun (WGS) entry which is preliminary data.</text>
</comment>
<keyword evidence="1" id="KW-0378">Hydrolase</keyword>
<evidence type="ECO:0000256" key="1">
    <source>
        <dbReference type="ARBA" id="ARBA00022801"/>
    </source>
</evidence>
<dbReference type="Proteomes" id="UP000295705">
    <property type="component" value="Unassembled WGS sequence"/>
</dbReference>
<dbReference type="EMBL" id="SNYO01000009">
    <property type="protein sequence ID" value="TDQ50906.1"/>
    <property type="molecule type" value="Genomic_DNA"/>
</dbReference>
<gene>
    <name evidence="3" type="ORF">EV188_109114</name>
</gene>
<dbReference type="SUPFAM" id="SSF53474">
    <property type="entry name" value="alpha/beta-Hydrolases"/>
    <property type="match status" value="1"/>
</dbReference>
<evidence type="ECO:0000313" key="4">
    <source>
        <dbReference type="Proteomes" id="UP000295705"/>
    </source>
</evidence>
<evidence type="ECO:0000313" key="3">
    <source>
        <dbReference type="EMBL" id="TDQ50906.1"/>
    </source>
</evidence>
<protein>
    <submittedName>
        <fullName evidence="3">Acetyl esterase</fullName>
    </submittedName>
</protein>
<dbReference type="InterPro" id="IPR050300">
    <property type="entry name" value="GDXG_lipolytic_enzyme"/>
</dbReference>
<reference evidence="3 4" key="1">
    <citation type="submission" date="2019-03" db="EMBL/GenBank/DDBJ databases">
        <title>Genomic Encyclopedia of Type Strains, Phase IV (KMG-IV): sequencing the most valuable type-strain genomes for metagenomic binning, comparative biology and taxonomic classification.</title>
        <authorList>
            <person name="Goeker M."/>
        </authorList>
    </citation>
    <scope>NUCLEOTIDE SEQUENCE [LARGE SCALE GENOMIC DNA]</scope>
    <source>
        <strain evidence="3 4">DSM 45775</strain>
    </source>
</reference>
<dbReference type="GO" id="GO:0016787">
    <property type="term" value="F:hydrolase activity"/>
    <property type="evidence" value="ECO:0007669"/>
    <property type="project" value="UniProtKB-KW"/>
</dbReference>
<dbReference type="Pfam" id="PF07859">
    <property type="entry name" value="Abhydrolase_3"/>
    <property type="match status" value="1"/>
</dbReference>
<dbReference type="AlphaFoldDB" id="A0A4R6UX92"/>
<dbReference type="PANTHER" id="PTHR48081">
    <property type="entry name" value="AB HYDROLASE SUPERFAMILY PROTEIN C4A8.06C"/>
    <property type="match status" value="1"/>
</dbReference>
<accession>A0A4R6UX92</accession>
<feature type="domain" description="Alpha/beta hydrolase fold-3" evidence="2">
    <location>
        <begin position="75"/>
        <end position="278"/>
    </location>
</feature>
<sequence>MPLHPQAAALLDIVGGGPLLADQSVAQNRADLEQAIPLTGDATELHAVDDIVISAPHGPIPARLYRTRADPQPVLVCFHGGGWVLGDLEIADTTARDVAAAGEIAVLSVDYRLAPEHVYPAAHVDAVAATRAVLAGEVPGVDPSRVAVGGDSAGGNLAAHVAQELRGEAGLRHQVLVYPVTQAEVGSTASYREFDDGYFLTGASMRYFFDTYAPDGAPDDARLAPASNPDLRGLPAATVVTAELDPLRDEGEAYADALEAAGVAVERRRFDGQFHPFLYLAGSLDAAGEARRFIGKALRVALAV</sequence>
<proteinExistence type="predicted"/>
<dbReference type="Gene3D" id="3.40.50.1820">
    <property type="entry name" value="alpha/beta hydrolase"/>
    <property type="match status" value="1"/>
</dbReference>
<organism evidence="3 4">
    <name type="scientific">Actinomycetospora succinea</name>
    <dbReference type="NCBI Taxonomy" id="663603"/>
    <lineage>
        <taxon>Bacteria</taxon>
        <taxon>Bacillati</taxon>
        <taxon>Actinomycetota</taxon>
        <taxon>Actinomycetes</taxon>
        <taxon>Pseudonocardiales</taxon>
        <taxon>Pseudonocardiaceae</taxon>
        <taxon>Actinomycetospora</taxon>
    </lineage>
</organism>
<dbReference type="InterPro" id="IPR029058">
    <property type="entry name" value="AB_hydrolase_fold"/>
</dbReference>
<dbReference type="PANTHER" id="PTHR48081:SF8">
    <property type="entry name" value="ALPHA_BETA HYDROLASE FOLD-3 DOMAIN-CONTAINING PROTEIN-RELATED"/>
    <property type="match status" value="1"/>
</dbReference>
<keyword evidence="4" id="KW-1185">Reference proteome</keyword>
<evidence type="ECO:0000259" key="2">
    <source>
        <dbReference type="Pfam" id="PF07859"/>
    </source>
</evidence>